<reference evidence="1 2" key="1">
    <citation type="submission" date="2020-04" db="EMBL/GenBank/DDBJ databases">
        <title>Genome sequencing of novel species.</title>
        <authorList>
            <person name="Heo J."/>
            <person name="Kim S.-J."/>
            <person name="Kim J.-S."/>
            <person name="Hong S.-B."/>
            <person name="Kwon S.-W."/>
        </authorList>
    </citation>
    <scope>NUCLEOTIDE SEQUENCE [LARGE SCALE GENOMIC DNA]</scope>
    <source>
        <strain evidence="1 2">MFER-1</strain>
    </source>
</reference>
<dbReference type="RefSeq" id="WP_169279850.1">
    <property type="nucleotide sequence ID" value="NZ_CP051680.1"/>
</dbReference>
<accession>A0A7Z2VIG6</accession>
<proteinExistence type="predicted"/>
<organism evidence="1 2">
    <name type="scientific">Cohnella herbarum</name>
    <dbReference type="NCBI Taxonomy" id="2728023"/>
    <lineage>
        <taxon>Bacteria</taxon>
        <taxon>Bacillati</taxon>
        <taxon>Bacillota</taxon>
        <taxon>Bacilli</taxon>
        <taxon>Bacillales</taxon>
        <taxon>Paenibacillaceae</taxon>
        <taxon>Cohnella</taxon>
    </lineage>
</organism>
<keyword evidence="2" id="KW-1185">Reference proteome</keyword>
<dbReference type="Proteomes" id="UP000502248">
    <property type="component" value="Chromosome"/>
</dbReference>
<dbReference type="EMBL" id="CP051680">
    <property type="protein sequence ID" value="QJD83560.1"/>
    <property type="molecule type" value="Genomic_DNA"/>
</dbReference>
<evidence type="ECO:0000313" key="2">
    <source>
        <dbReference type="Proteomes" id="UP000502248"/>
    </source>
</evidence>
<name>A0A7Z2VIG6_9BACL</name>
<dbReference type="AlphaFoldDB" id="A0A7Z2VIG6"/>
<sequence length="134" mass="15406">MSKELMVAHCPDCGNVFQKNVRNLCSSCAALLDEQIVTMERYLSRNRFATTEQLSLATNLPVQKIRGWIRKGKLRVFDYPNLADQCDLCSAPIRRGHICPTCSSRINDDIAKTLERERKMKERLIAANSYYHKI</sequence>
<dbReference type="KEGG" id="cheb:HH215_10495"/>
<gene>
    <name evidence="1" type="ORF">HH215_10495</name>
</gene>
<evidence type="ECO:0008006" key="3">
    <source>
        <dbReference type="Google" id="ProtNLM"/>
    </source>
</evidence>
<protein>
    <recommendedName>
        <fullName evidence="3">Flagellar protein</fullName>
    </recommendedName>
</protein>
<evidence type="ECO:0000313" key="1">
    <source>
        <dbReference type="EMBL" id="QJD83560.1"/>
    </source>
</evidence>